<dbReference type="GO" id="GO:0004672">
    <property type="term" value="F:protein kinase activity"/>
    <property type="evidence" value="ECO:0007669"/>
    <property type="project" value="InterPro"/>
</dbReference>
<proteinExistence type="predicted"/>
<sequence>MTWDHPHDARNLAAHCSRYALPEDAFSEVEPLTSGNAHVVSTASLRGHKGKIILKRWHGSSVSDSERRLFTERLINDLDRWRALERHPNILPVLGVALHISNLPALVVPCYPTAKEVLKKDVDRLVDVLPLLQDVASGLSFLHSSSPTIAHGDIKASTILLRPRTNVKSHKPQYSALLSDIGIASIPQPPDWTFHGVDDARWLAPEIMDPSLRPRSQSDVKYRCNDSDPIGTLSVTPESDVYSLGMLSYEMYSRSPPFSSTVWSAAVVMSVVGGKRPSRPEALTSDAIWMLIECCWKQTWWERPDIKTVSAWLDILGVA</sequence>
<dbReference type="EMBL" id="JACAZF010000002">
    <property type="protein sequence ID" value="KAF7312075.1"/>
    <property type="molecule type" value="Genomic_DNA"/>
</dbReference>
<dbReference type="Proteomes" id="UP000636479">
    <property type="component" value="Unassembled WGS sequence"/>
</dbReference>
<dbReference type="Gene3D" id="1.10.510.10">
    <property type="entry name" value="Transferase(Phosphotransferase) domain 1"/>
    <property type="match status" value="1"/>
</dbReference>
<organism evidence="2 3">
    <name type="scientific">Mycena indigotica</name>
    <dbReference type="NCBI Taxonomy" id="2126181"/>
    <lineage>
        <taxon>Eukaryota</taxon>
        <taxon>Fungi</taxon>
        <taxon>Dikarya</taxon>
        <taxon>Basidiomycota</taxon>
        <taxon>Agaricomycotina</taxon>
        <taxon>Agaricomycetes</taxon>
        <taxon>Agaricomycetidae</taxon>
        <taxon>Agaricales</taxon>
        <taxon>Marasmiineae</taxon>
        <taxon>Mycenaceae</taxon>
        <taxon>Mycena</taxon>
    </lineage>
</organism>
<name>A0A8H6T708_9AGAR</name>
<dbReference type="PROSITE" id="PS50011">
    <property type="entry name" value="PROTEIN_KINASE_DOM"/>
    <property type="match status" value="1"/>
</dbReference>
<dbReference type="GeneID" id="59341604"/>
<keyword evidence="2" id="KW-0808">Transferase</keyword>
<dbReference type="PANTHER" id="PTHR23257">
    <property type="entry name" value="SERINE-THREONINE PROTEIN KINASE"/>
    <property type="match status" value="1"/>
</dbReference>
<dbReference type="Pfam" id="PF00069">
    <property type="entry name" value="Pkinase"/>
    <property type="match status" value="1"/>
</dbReference>
<protein>
    <submittedName>
        <fullName evidence="2">Protein kinase domain-containing protein</fullName>
    </submittedName>
</protein>
<dbReference type="InterPro" id="IPR000719">
    <property type="entry name" value="Prot_kinase_dom"/>
</dbReference>
<gene>
    <name evidence="2" type="ORF">MIND_00219700</name>
</gene>
<dbReference type="GO" id="GO:0007165">
    <property type="term" value="P:signal transduction"/>
    <property type="evidence" value="ECO:0007669"/>
    <property type="project" value="TreeGrafter"/>
</dbReference>
<evidence type="ECO:0000313" key="2">
    <source>
        <dbReference type="EMBL" id="KAF7312075.1"/>
    </source>
</evidence>
<dbReference type="RefSeq" id="XP_037224183.1">
    <property type="nucleotide sequence ID" value="XM_037359088.1"/>
</dbReference>
<dbReference type="GO" id="GO:0005524">
    <property type="term" value="F:ATP binding"/>
    <property type="evidence" value="ECO:0007669"/>
    <property type="project" value="InterPro"/>
</dbReference>
<keyword evidence="2" id="KW-0418">Kinase</keyword>
<dbReference type="GO" id="GO:0005737">
    <property type="term" value="C:cytoplasm"/>
    <property type="evidence" value="ECO:0007669"/>
    <property type="project" value="TreeGrafter"/>
</dbReference>
<accession>A0A8H6T708</accession>
<dbReference type="InterPro" id="IPR011009">
    <property type="entry name" value="Kinase-like_dom_sf"/>
</dbReference>
<feature type="domain" description="Protein kinase" evidence="1">
    <location>
        <begin position="26"/>
        <end position="313"/>
    </location>
</feature>
<evidence type="ECO:0000313" key="3">
    <source>
        <dbReference type="Proteomes" id="UP000636479"/>
    </source>
</evidence>
<reference evidence="2" key="1">
    <citation type="submission" date="2020-05" db="EMBL/GenBank/DDBJ databases">
        <title>Mycena genomes resolve the evolution of fungal bioluminescence.</title>
        <authorList>
            <person name="Tsai I.J."/>
        </authorList>
    </citation>
    <scope>NUCLEOTIDE SEQUENCE</scope>
    <source>
        <strain evidence="2">171206Taipei</strain>
    </source>
</reference>
<keyword evidence="3" id="KW-1185">Reference proteome</keyword>
<dbReference type="PANTHER" id="PTHR23257:SF958">
    <property type="entry name" value="SERINE_THREONINE-PROTEIN KINASE WNK4"/>
    <property type="match status" value="1"/>
</dbReference>
<dbReference type="OrthoDB" id="538607at2759"/>
<dbReference type="AlphaFoldDB" id="A0A8H6T708"/>
<comment type="caution">
    <text evidence="2">The sequence shown here is derived from an EMBL/GenBank/DDBJ whole genome shotgun (WGS) entry which is preliminary data.</text>
</comment>
<evidence type="ECO:0000259" key="1">
    <source>
        <dbReference type="PROSITE" id="PS50011"/>
    </source>
</evidence>
<dbReference type="SUPFAM" id="SSF56112">
    <property type="entry name" value="Protein kinase-like (PK-like)"/>
    <property type="match status" value="1"/>
</dbReference>
<dbReference type="InterPro" id="IPR050167">
    <property type="entry name" value="Ser_Thr_protein_kinase"/>
</dbReference>